<dbReference type="RefSeq" id="WP_146389483.1">
    <property type="nucleotide sequence ID" value="NZ_SJPK01000001.1"/>
</dbReference>
<evidence type="ECO:0000313" key="3">
    <source>
        <dbReference type="Proteomes" id="UP000318053"/>
    </source>
</evidence>
<dbReference type="AlphaFoldDB" id="A0A5C5YJE4"/>
<organism evidence="2 3">
    <name type="scientific">Allorhodopirellula solitaria</name>
    <dbReference type="NCBI Taxonomy" id="2527987"/>
    <lineage>
        <taxon>Bacteria</taxon>
        <taxon>Pseudomonadati</taxon>
        <taxon>Planctomycetota</taxon>
        <taxon>Planctomycetia</taxon>
        <taxon>Pirellulales</taxon>
        <taxon>Pirellulaceae</taxon>
        <taxon>Allorhodopirellula</taxon>
    </lineage>
</organism>
<sequence>MVFRRILELLNRPDPSDPRRLAGMGMGRTFSELAADPNDFNVANGFFGLIDGPHHGEFNATFFRPIEQPIMLTWHANGIIGNGGFAYLFEAEWPGDPDYELTMEAHRQLGCDSQFEAFRLALNAVADSPSRDSRSDTFLELPSGQQNNINSLYRGDAGTPERQIAAYVRRNVKRLGHLRGRIS</sequence>
<feature type="domain" description="DNA mimic protein DMP19 C-terminal" evidence="1">
    <location>
        <begin position="65"/>
        <end position="171"/>
    </location>
</feature>
<evidence type="ECO:0000259" key="1">
    <source>
        <dbReference type="Pfam" id="PF14300"/>
    </source>
</evidence>
<dbReference type="Pfam" id="PF14300">
    <property type="entry name" value="DMP19"/>
    <property type="match status" value="1"/>
</dbReference>
<reference evidence="2 3" key="1">
    <citation type="submission" date="2019-02" db="EMBL/GenBank/DDBJ databases">
        <title>Deep-cultivation of Planctomycetes and their phenomic and genomic characterization uncovers novel biology.</title>
        <authorList>
            <person name="Wiegand S."/>
            <person name="Jogler M."/>
            <person name="Boedeker C."/>
            <person name="Pinto D."/>
            <person name="Vollmers J."/>
            <person name="Rivas-Marin E."/>
            <person name="Kohn T."/>
            <person name="Peeters S.H."/>
            <person name="Heuer A."/>
            <person name="Rast P."/>
            <person name="Oberbeckmann S."/>
            <person name="Bunk B."/>
            <person name="Jeske O."/>
            <person name="Meyerdierks A."/>
            <person name="Storesund J.E."/>
            <person name="Kallscheuer N."/>
            <person name="Luecker S."/>
            <person name="Lage O.M."/>
            <person name="Pohl T."/>
            <person name="Merkel B.J."/>
            <person name="Hornburger P."/>
            <person name="Mueller R.-W."/>
            <person name="Bruemmer F."/>
            <person name="Labrenz M."/>
            <person name="Spormann A.M."/>
            <person name="Op Den Camp H."/>
            <person name="Overmann J."/>
            <person name="Amann R."/>
            <person name="Jetten M.S.M."/>
            <person name="Mascher T."/>
            <person name="Medema M.H."/>
            <person name="Devos D.P."/>
            <person name="Kaster A.-K."/>
            <person name="Ovreas L."/>
            <person name="Rohde M."/>
            <person name="Galperin M.Y."/>
            <person name="Jogler C."/>
        </authorList>
    </citation>
    <scope>NUCLEOTIDE SEQUENCE [LARGE SCALE GENOMIC DNA]</scope>
    <source>
        <strain evidence="2 3">CA85</strain>
    </source>
</reference>
<keyword evidence="3" id="KW-1185">Reference proteome</keyword>
<dbReference type="InterPro" id="IPR025402">
    <property type="entry name" value="DMP19_C"/>
</dbReference>
<gene>
    <name evidence="2" type="ORF">CA85_02900</name>
</gene>
<protein>
    <recommendedName>
        <fullName evidence="1">DNA mimic protein DMP19 C-terminal domain-containing protein</fullName>
    </recommendedName>
</protein>
<dbReference type="EMBL" id="SJPK01000001">
    <property type="protein sequence ID" value="TWT75002.1"/>
    <property type="molecule type" value="Genomic_DNA"/>
</dbReference>
<comment type="caution">
    <text evidence="2">The sequence shown here is derived from an EMBL/GenBank/DDBJ whole genome shotgun (WGS) entry which is preliminary data.</text>
</comment>
<evidence type="ECO:0000313" key="2">
    <source>
        <dbReference type="EMBL" id="TWT75002.1"/>
    </source>
</evidence>
<name>A0A5C5YJE4_9BACT</name>
<dbReference type="Proteomes" id="UP000318053">
    <property type="component" value="Unassembled WGS sequence"/>
</dbReference>
<dbReference type="OrthoDB" id="9255678at2"/>
<accession>A0A5C5YJE4</accession>
<proteinExistence type="predicted"/>